<dbReference type="RefSeq" id="WP_046493928.1">
    <property type="nucleotide sequence ID" value="NZ_CP011132.1"/>
</dbReference>
<gene>
    <name evidence="1" type="ORF">F384_22405</name>
</gene>
<sequence length="190" mass="21243">MSYYNLLNLLLPQVSYSPGEPFLDASLRSEAAMFRGLDTSADLAEGGITPFYARSLIADWERVLALIPPEGATYQQRQQRVLAKLAEVGGLSIPYFIQLAASLGYSITIDEPQPFRAGVNRAGDRLWVEDIIWVWRVNVQNSGTQVYHFRAGSSAAGERLTAFGDPVIEDVFRDLKPAHTFCYFAYQENE</sequence>
<dbReference type="EMBL" id="CP011132">
    <property type="protein sequence ID" value="AKE61116.1"/>
    <property type="molecule type" value="Genomic_DNA"/>
</dbReference>
<evidence type="ECO:0000313" key="1">
    <source>
        <dbReference type="EMBL" id="AKE61116.1"/>
    </source>
</evidence>
<dbReference type="HOGENOM" id="CLU_114463_0_0_6"/>
<dbReference type="AlphaFoldDB" id="A0A0F6TYD6"/>
<dbReference type="Pfam" id="PF10076">
    <property type="entry name" value="Phage_Mu_Gp48"/>
    <property type="match status" value="1"/>
</dbReference>
<accession>A0A0F6TYD6</accession>
<dbReference type="PATRIC" id="fig|1261127.3.peg.4646"/>
<reference evidence="1 2" key="1">
    <citation type="journal article" date="2013" name="Appl. Microbiol. Biotechnol.">
        <title>Glycerol assimilation and production of 1,3-propanediol by Citrobacter amalonaticus Y19.</title>
        <authorList>
            <person name="Ainala S.K."/>
            <person name="Ashok S."/>
            <person name="Ko Y."/>
            <person name="Park S."/>
        </authorList>
    </citation>
    <scope>NUCLEOTIDE SEQUENCE [LARGE SCALE GENOMIC DNA]</scope>
    <source>
        <strain evidence="1 2">Y19</strain>
    </source>
</reference>
<evidence type="ECO:0000313" key="2">
    <source>
        <dbReference type="Proteomes" id="UP000034085"/>
    </source>
</evidence>
<dbReference type="InterPro" id="IPR018755">
    <property type="entry name" value="Phage_Mu_Gp48"/>
</dbReference>
<organism evidence="1 2">
    <name type="scientific">Citrobacter amalonaticus Y19</name>
    <dbReference type="NCBI Taxonomy" id="1261127"/>
    <lineage>
        <taxon>Bacteria</taxon>
        <taxon>Pseudomonadati</taxon>
        <taxon>Pseudomonadota</taxon>
        <taxon>Gammaproteobacteria</taxon>
        <taxon>Enterobacterales</taxon>
        <taxon>Enterobacteriaceae</taxon>
        <taxon>Citrobacter</taxon>
    </lineage>
</organism>
<dbReference type="KEGG" id="cama:F384_22405"/>
<name>A0A0F6TYD6_CITAM</name>
<proteinExistence type="predicted"/>
<protein>
    <submittedName>
        <fullName evidence="1">Phage tail protein</fullName>
    </submittedName>
</protein>
<dbReference type="Proteomes" id="UP000034085">
    <property type="component" value="Chromosome"/>
</dbReference>
<dbReference type="OrthoDB" id="6592844at2"/>